<organism evidence="5 6">
    <name type="scientific">Actinospica acidithermotolerans</name>
    <dbReference type="NCBI Taxonomy" id="2828514"/>
    <lineage>
        <taxon>Bacteria</taxon>
        <taxon>Bacillati</taxon>
        <taxon>Actinomycetota</taxon>
        <taxon>Actinomycetes</taxon>
        <taxon>Catenulisporales</taxon>
        <taxon>Actinospicaceae</taxon>
        <taxon>Actinospica</taxon>
    </lineage>
</organism>
<comment type="caution">
    <text evidence="5">The sequence shown here is derived from an EMBL/GenBank/DDBJ whole genome shotgun (WGS) entry which is preliminary data.</text>
</comment>
<name>A0A941E825_9ACTN</name>
<protein>
    <submittedName>
        <fullName evidence="5">CBS domain-containing protein</fullName>
    </submittedName>
</protein>
<dbReference type="EMBL" id="JAGSOH010000007">
    <property type="protein sequence ID" value="MBR7825633.1"/>
    <property type="molecule type" value="Genomic_DNA"/>
</dbReference>
<dbReference type="InterPro" id="IPR046342">
    <property type="entry name" value="CBS_dom_sf"/>
</dbReference>
<feature type="domain" description="CBS" evidence="4">
    <location>
        <begin position="10"/>
        <end position="68"/>
    </location>
</feature>
<dbReference type="PROSITE" id="PS50914">
    <property type="entry name" value="BON"/>
    <property type="match status" value="1"/>
</dbReference>
<proteinExistence type="predicted"/>
<dbReference type="RefSeq" id="WP_212516787.1">
    <property type="nucleotide sequence ID" value="NZ_JAGSOH010000007.1"/>
</dbReference>
<dbReference type="InterPro" id="IPR017080">
    <property type="entry name" value="UCP036990_CBS_BON"/>
</dbReference>
<dbReference type="InterPro" id="IPR051462">
    <property type="entry name" value="CBS_domain-containing"/>
</dbReference>
<feature type="domain" description="CBS" evidence="4">
    <location>
        <begin position="95"/>
        <end position="152"/>
    </location>
</feature>
<dbReference type="PANTHER" id="PTHR48108:SF26">
    <property type="entry name" value="CBS DOMAIN-CONTAINING PROTEIN DDB_G0289609"/>
    <property type="match status" value="1"/>
</dbReference>
<dbReference type="Gene3D" id="3.30.1340.30">
    <property type="match status" value="1"/>
</dbReference>
<sequence length="227" mass="24985">MKTHLVREIMTKDVVSVRTYTPFRLVASAMLGHDVGAVPVVDALGHPVGMVSRTDLLAKRAHLGHGPLGSVWERITARGRRTEAAAQGATAARLMSHRAVTVTPEDTVFRAAYLMRRHDVSHLPVVDKRGIVVGIVSRGDLIGEFMREDKPIREDVLTEVLAGRIEDPDEVEVTVESGVVTLEGRVRMASDALYLVEASRRIAGVVDVVDLLRWTTDDRRPQVSPLF</sequence>
<dbReference type="SMART" id="SM00116">
    <property type="entry name" value="CBS"/>
    <property type="match status" value="2"/>
</dbReference>
<dbReference type="AlphaFoldDB" id="A0A941E825"/>
<accession>A0A941E825</accession>
<evidence type="ECO:0000259" key="4">
    <source>
        <dbReference type="PROSITE" id="PS51371"/>
    </source>
</evidence>
<gene>
    <name evidence="5" type="ORF">KDK95_04890</name>
</gene>
<keyword evidence="1" id="KW-0677">Repeat</keyword>
<dbReference type="Pfam" id="PF04972">
    <property type="entry name" value="BON"/>
    <property type="match status" value="1"/>
</dbReference>
<reference evidence="5" key="1">
    <citation type="submission" date="2021-04" db="EMBL/GenBank/DDBJ databases">
        <title>Genome based classification of Actinospica acidithermotolerans sp. nov., an actinobacterium isolated from an Indonesian hot spring.</title>
        <authorList>
            <person name="Kusuma A.B."/>
            <person name="Putra K.E."/>
            <person name="Nafisah S."/>
            <person name="Loh J."/>
            <person name="Nouioui I."/>
            <person name="Goodfellow M."/>
        </authorList>
    </citation>
    <scope>NUCLEOTIDE SEQUENCE</scope>
    <source>
        <strain evidence="5">MGRD01-02</strain>
    </source>
</reference>
<dbReference type="Gene3D" id="3.10.580.10">
    <property type="entry name" value="CBS-domain"/>
    <property type="match status" value="1"/>
</dbReference>
<evidence type="ECO:0000313" key="6">
    <source>
        <dbReference type="Proteomes" id="UP000676325"/>
    </source>
</evidence>
<dbReference type="PROSITE" id="PS51371">
    <property type="entry name" value="CBS"/>
    <property type="match status" value="2"/>
</dbReference>
<dbReference type="InterPro" id="IPR000644">
    <property type="entry name" value="CBS_dom"/>
</dbReference>
<dbReference type="PANTHER" id="PTHR48108">
    <property type="entry name" value="CBS DOMAIN-CONTAINING PROTEIN CBSX2, CHLOROPLASTIC"/>
    <property type="match status" value="1"/>
</dbReference>
<feature type="domain" description="BON" evidence="3">
    <location>
        <begin position="148"/>
        <end position="216"/>
    </location>
</feature>
<keyword evidence="2" id="KW-0129">CBS domain</keyword>
<dbReference type="Proteomes" id="UP000676325">
    <property type="component" value="Unassembled WGS sequence"/>
</dbReference>
<keyword evidence="6" id="KW-1185">Reference proteome</keyword>
<dbReference type="Pfam" id="PF00571">
    <property type="entry name" value="CBS"/>
    <property type="match status" value="2"/>
</dbReference>
<dbReference type="SUPFAM" id="SSF54631">
    <property type="entry name" value="CBS-domain pair"/>
    <property type="match status" value="1"/>
</dbReference>
<evidence type="ECO:0000259" key="3">
    <source>
        <dbReference type="PROSITE" id="PS50914"/>
    </source>
</evidence>
<evidence type="ECO:0000313" key="5">
    <source>
        <dbReference type="EMBL" id="MBR7825633.1"/>
    </source>
</evidence>
<dbReference type="PIRSF" id="PIRSF036990">
    <property type="entry name" value="UCP036990_CBS_BON"/>
    <property type="match status" value="1"/>
</dbReference>
<evidence type="ECO:0000256" key="1">
    <source>
        <dbReference type="ARBA" id="ARBA00022737"/>
    </source>
</evidence>
<evidence type="ECO:0000256" key="2">
    <source>
        <dbReference type="PROSITE-ProRule" id="PRU00703"/>
    </source>
</evidence>
<dbReference type="InterPro" id="IPR007055">
    <property type="entry name" value="BON_dom"/>
</dbReference>